<dbReference type="STRING" id="1038014.SAMN04487910_2401"/>
<dbReference type="InterPro" id="IPR050491">
    <property type="entry name" value="AmpC-like"/>
</dbReference>
<dbReference type="OrthoDB" id="9793489at2"/>
<proteinExistence type="predicted"/>
<dbReference type="AlphaFoldDB" id="A0A1H7Q1X0"/>
<accession>A0A1H7Q1X0</accession>
<dbReference type="EMBL" id="FOAB01000004">
    <property type="protein sequence ID" value="SEL42002.1"/>
    <property type="molecule type" value="Genomic_DNA"/>
</dbReference>
<organism evidence="3 4">
    <name type="scientific">Aquimarina amphilecti</name>
    <dbReference type="NCBI Taxonomy" id="1038014"/>
    <lineage>
        <taxon>Bacteria</taxon>
        <taxon>Pseudomonadati</taxon>
        <taxon>Bacteroidota</taxon>
        <taxon>Flavobacteriia</taxon>
        <taxon>Flavobacteriales</taxon>
        <taxon>Flavobacteriaceae</taxon>
        <taxon>Aquimarina</taxon>
    </lineage>
</organism>
<keyword evidence="4" id="KW-1185">Reference proteome</keyword>
<dbReference type="Gene3D" id="3.40.710.10">
    <property type="entry name" value="DD-peptidase/beta-lactamase superfamily"/>
    <property type="match status" value="1"/>
</dbReference>
<dbReference type="PANTHER" id="PTHR46825:SF9">
    <property type="entry name" value="BETA-LACTAMASE-RELATED DOMAIN-CONTAINING PROTEIN"/>
    <property type="match status" value="1"/>
</dbReference>
<dbReference type="InterPro" id="IPR012338">
    <property type="entry name" value="Beta-lactam/transpept-like"/>
</dbReference>
<dbReference type="Pfam" id="PF00144">
    <property type="entry name" value="Beta-lactamase"/>
    <property type="match status" value="1"/>
</dbReference>
<feature type="transmembrane region" description="Helical" evidence="1">
    <location>
        <begin position="6"/>
        <end position="28"/>
    </location>
</feature>
<protein>
    <submittedName>
        <fullName evidence="3">CubicO group peptidase, beta-lactamase class C family</fullName>
    </submittedName>
</protein>
<evidence type="ECO:0000259" key="2">
    <source>
        <dbReference type="Pfam" id="PF00144"/>
    </source>
</evidence>
<gene>
    <name evidence="3" type="ORF">SAMN04487910_2401</name>
</gene>
<keyword evidence="1" id="KW-1133">Transmembrane helix</keyword>
<feature type="domain" description="Beta-lactamase-related" evidence="2">
    <location>
        <begin position="52"/>
        <end position="357"/>
    </location>
</feature>
<evidence type="ECO:0000313" key="4">
    <source>
        <dbReference type="Proteomes" id="UP000198521"/>
    </source>
</evidence>
<dbReference type="SUPFAM" id="SSF56601">
    <property type="entry name" value="beta-lactamase/transpeptidase-like"/>
    <property type="match status" value="1"/>
</dbReference>
<dbReference type="PANTHER" id="PTHR46825">
    <property type="entry name" value="D-ALANYL-D-ALANINE-CARBOXYPEPTIDASE/ENDOPEPTIDASE AMPH"/>
    <property type="match status" value="1"/>
</dbReference>
<evidence type="ECO:0000256" key="1">
    <source>
        <dbReference type="SAM" id="Phobius"/>
    </source>
</evidence>
<dbReference type="InterPro" id="IPR001466">
    <property type="entry name" value="Beta-lactam-related"/>
</dbReference>
<evidence type="ECO:0000313" key="3">
    <source>
        <dbReference type="EMBL" id="SEL42002.1"/>
    </source>
</evidence>
<keyword evidence="1" id="KW-0472">Membrane</keyword>
<keyword evidence="1" id="KW-0812">Transmembrane</keyword>
<reference evidence="3 4" key="1">
    <citation type="submission" date="2016-10" db="EMBL/GenBank/DDBJ databases">
        <authorList>
            <person name="de Groot N.N."/>
        </authorList>
    </citation>
    <scope>NUCLEOTIDE SEQUENCE [LARGE SCALE GENOMIC DNA]</scope>
    <source>
        <strain evidence="3 4">DSM 25232</strain>
    </source>
</reference>
<dbReference type="RefSeq" id="WP_091408626.1">
    <property type="nucleotide sequence ID" value="NZ_FOAB01000004.1"/>
</dbReference>
<dbReference type="Proteomes" id="UP000198521">
    <property type="component" value="Unassembled WGS sequence"/>
</dbReference>
<sequence length="369" mass="42540">MKKVILYIFLIGITAVIGFVIWFFVFYLQVPELKIPKDAGQTEKVEHIDKWLVELHNDRKFNGGILITKEGIPLLAKTYGFTDVSRNIKLTSKSSFRLASVSKQFTASGIMLLKERKQLDYDDLVTTYIPNFPYQKVTIRHLLNQTSGVPDAYMSLAEKNKDSIDILTNQIAIDLLVQNHPKINFEPNEKYQYSNTNYILLARIIEIISNQSFEDFMSERIFTPLGMKNTRVWNLLSKDTTFKHKTDGFEDMAGEVREIKPTFIDGVAGDGAVFSSIEDFVIWDKFWYQNDLISEENLKEAFKKPTLNNGKKSNYGFGWVILNEDTVMHNGVWLAANSYFVRNTKKKTSFVLLDNSSNLFFNKIIKNLK</sequence>
<name>A0A1H7Q1X0_AQUAM</name>